<protein>
    <submittedName>
        <fullName evidence="1">Uncharacterized protein</fullName>
    </submittedName>
</protein>
<dbReference type="AlphaFoldDB" id="X1R178"/>
<dbReference type="EMBL" id="BARW01011563">
    <property type="protein sequence ID" value="GAI74288.1"/>
    <property type="molecule type" value="Genomic_DNA"/>
</dbReference>
<accession>X1R178</accession>
<sequence length="64" mass="6973">LSHGFTLGEPSNSHPALGADPRRVVWLPLEGDTATDDVRGVIVNLDDADVTVMWGGDIPSWWPY</sequence>
<proteinExistence type="predicted"/>
<comment type="caution">
    <text evidence="1">The sequence shown here is derived from an EMBL/GenBank/DDBJ whole genome shotgun (WGS) entry which is preliminary data.</text>
</comment>
<organism evidence="1">
    <name type="scientific">marine sediment metagenome</name>
    <dbReference type="NCBI Taxonomy" id="412755"/>
    <lineage>
        <taxon>unclassified sequences</taxon>
        <taxon>metagenomes</taxon>
        <taxon>ecological metagenomes</taxon>
    </lineage>
</organism>
<name>X1R178_9ZZZZ</name>
<reference evidence="1" key="1">
    <citation type="journal article" date="2014" name="Front. Microbiol.">
        <title>High frequency of phylogenetically diverse reductive dehalogenase-homologous genes in deep subseafloor sedimentary metagenomes.</title>
        <authorList>
            <person name="Kawai M."/>
            <person name="Futagami T."/>
            <person name="Toyoda A."/>
            <person name="Takaki Y."/>
            <person name="Nishi S."/>
            <person name="Hori S."/>
            <person name="Arai W."/>
            <person name="Tsubouchi T."/>
            <person name="Morono Y."/>
            <person name="Uchiyama I."/>
            <person name="Ito T."/>
            <person name="Fujiyama A."/>
            <person name="Inagaki F."/>
            <person name="Takami H."/>
        </authorList>
    </citation>
    <scope>NUCLEOTIDE SEQUENCE</scope>
    <source>
        <strain evidence="1">Expedition CK06-06</strain>
    </source>
</reference>
<gene>
    <name evidence="1" type="ORF">S12H4_22240</name>
</gene>
<feature type="non-terminal residue" evidence="1">
    <location>
        <position position="1"/>
    </location>
</feature>
<evidence type="ECO:0000313" key="1">
    <source>
        <dbReference type="EMBL" id="GAI74288.1"/>
    </source>
</evidence>